<dbReference type="OrthoDB" id="9812787at2"/>
<feature type="domain" description="RNA-binding S4" evidence="2">
    <location>
        <begin position="182"/>
        <end position="242"/>
    </location>
</feature>
<dbReference type="AlphaFoldDB" id="A0A1I7GI65"/>
<dbReference type="CDD" id="cd00165">
    <property type="entry name" value="S4"/>
    <property type="match status" value="1"/>
</dbReference>
<protein>
    <submittedName>
        <fullName evidence="3">RNA-binding protein YlmH, contains S4-like domain</fullName>
    </submittedName>
</protein>
<sequence length="257" mass="28222">MNSDELIRGMAEDRAMQCLARNMVTNTDFLDAHQQSVLRLAFREPRGCGISFWGGYEDADRRIMVCLPDYADMEAEYVTGLLSVIRAEHSARSAASRTGRKLSHGDYLGALMGLGLKREMIGDILVRPEGADILVLSRVADYVLQNFSQAGRTNLSLTLLPVKELIVPVREGTLVRDTVASLRLDGIIASAFGLSRGRAAAAVRSGLVFVDHMECLETDRPVEEGAEIVLRHKGKVILEEVGGTSRKGRINILLKKL</sequence>
<gene>
    <name evidence="3" type="ORF">SAMN05216508_1078</name>
</gene>
<dbReference type="GO" id="GO:0003723">
    <property type="term" value="F:RNA binding"/>
    <property type="evidence" value="ECO:0007669"/>
    <property type="project" value="UniProtKB-KW"/>
</dbReference>
<name>A0A1I7GI65_9FIRM</name>
<organism evidence="3 4">
    <name type="scientific">Eubacterium pyruvativorans</name>
    <dbReference type="NCBI Taxonomy" id="155865"/>
    <lineage>
        <taxon>Bacteria</taxon>
        <taxon>Bacillati</taxon>
        <taxon>Bacillota</taxon>
        <taxon>Clostridia</taxon>
        <taxon>Eubacteriales</taxon>
        <taxon>Eubacteriaceae</taxon>
        <taxon>Eubacterium</taxon>
    </lineage>
</organism>
<accession>A0A1I7GI65</accession>
<dbReference type="Gene3D" id="3.10.290.10">
    <property type="entry name" value="RNA-binding S4 domain"/>
    <property type="match status" value="1"/>
</dbReference>
<dbReference type="InterPro" id="IPR002942">
    <property type="entry name" value="S4_RNA-bd"/>
</dbReference>
<dbReference type="Gene3D" id="3.30.1370.160">
    <property type="match status" value="1"/>
</dbReference>
<keyword evidence="4" id="KW-1185">Reference proteome</keyword>
<evidence type="ECO:0000313" key="4">
    <source>
        <dbReference type="Proteomes" id="UP000198817"/>
    </source>
</evidence>
<reference evidence="3 4" key="1">
    <citation type="submission" date="2016-10" db="EMBL/GenBank/DDBJ databases">
        <authorList>
            <person name="de Groot N.N."/>
        </authorList>
    </citation>
    <scope>NUCLEOTIDE SEQUENCE [LARGE SCALE GENOMIC DNA]</scope>
    <source>
        <strain evidence="3 4">KHGC13</strain>
    </source>
</reference>
<proteinExistence type="predicted"/>
<dbReference type="Gene3D" id="3.30.70.330">
    <property type="match status" value="1"/>
</dbReference>
<dbReference type="InterPro" id="IPR040591">
    <property type="entry name" value="RqcP2_RBD"/>
</dbReference>
<dbReference type="SUPFAM" id="SSF55174">
    <property type="entry name" value="Alpha-L RNA-binding motif"/>
    <property type="match status" value="1"/>
</dbReference>
<evidence type="ECO:0000259" key="2">
    <source>
        <dbReference type="SMART" id="SM00363"/>
    </source>
</evidence>
<dbReference type="SMART" id="SM00363">
    <property type="entry name" value="S4"/>
    <property type="match status" value="1"/>
</dbReference>
<evidence type="ECO:0000256" key="1">
    <source>
        <dbReference type="PROSITE-ProRule" id="PRU00182"/>
    </source>
</evidence>
<dbReference type="InterPro" id="IPR036986">
    <property type="entry name" value="S4_RNA-bd_sf"/>
</dbReference>
<dbReference type="PROSITE" id="PS50889">
    <property type="entry name" value="S4"/>
    <property type="match status" value="1"/>
</dbReference>
<dbReference type="Proteomes" id="UP000198817">
    <property type="component" value="Unassembled WGS sequence"/>
</dbReference>
<evidence type="ECO:0000313" key="3">
    <source>
        <dbReference type="EMBL" id="SFU47976.1"/>
    </source>
</evidence>
<dbReference type="InterPro" id="IPR012677">
    <property type="entry name" value="Nucleotide-bd_a/b_plait_sf"/>
</dbReference>
<dbReference type="Pfam" id="PF17774">
    <property type="entry name" value="YlmH_RBD"/>
    <property type="match status" value="1"/>
</dbReference>
<keyword evidence="1" id="KW-0694">RNA-binding</keyword>
<dbReference type="STRING" id="155865.SAMN05216515_1098"/>
<dbReference type="RefSeq" id="WP_143096031.1">
    <property type="nucleotide sequence ID" value="NZ_FOWF01000009.1"/>
</dbReference>
<dbReference type="EMBL" id="FPBT01000007">
    <property type="protein sequence ID" value="SFU47976.1"/>
    <property type="molecule type" value="Genomic_DNA"/>
</dbReference>